<reference evidence="1 2" key="1">
    <citation type="submission" date="2020-04" db="EMBL/GenBank/DDBJ databases">
        <title>Hymenobacter polaris sp. nov., isolated from Arctic soil.</title>
        <authorList>
            <person name="Dahal R.H."/>
        </authorList>
    </citation>
    <scope>NUCLEOTIDE SEQUENCE [LARGE SCALE GENOMIC DNA]</scope>
    <source>
        <strain evidence="1 2">RP-2-7</strain>
    </source>
</reference>
<dbReference type="AlphaFoldDB" id="A0A7Y0AI80"/>
<comment type="caution">
    <text evidence="1">The sequence shown here is derived from an EMBL/GenBank/DDBJ whole genome shotgun (WGS) entry which is preliminary data.</text>
</comment>
<sequence length="123" mass="13706">MQLLPPLPGELTRTYEYKRSEGWFGQHHQQVRSQLYYLLNGKLCRFMALGDPTVLRLEATYQFGPGQAQAKYRLLWEGSRARAAYSGQASGLGLEGQCDVLSTALEAEQAAQAQAKLKAEKAQ</sequence>
<dbReference type="Proteomes" id="UP000559626">
    <property type="component" value="Unassembled WGS sequence"/>
</dbReference>
<dbReference type="RefSeq" id="WP_169533561.1">
    <property type="nucleotide sequence ID" value="NZ_JABBGH010000004.1"/>
</dbReference>
<proteinExistence type="predicted"/>
<accession>A0A7Y0AI80</accession>
<dbReference type="EMBL" id="JABBGH010000004">
    <property type="protein sequence ID" value="NML67853.1"/>
    <property type="molecule type" value="Genomic_DNA"/>
</dbReference>
<keyword evidence="2" id="KW-1185">Reference proteome</keyword>
<evidence type="ECO:0000313" key="2">
    <source>
        <dbReference type="Proteomes" id="UP000559626"/>
    </source>
</evidence>
<organism evidence="1 2">
    <name type="scientific">Hymenobacter polaris</name>
    <dbReference type="NCBI Taxonomy" id="2682546"/>
    <lineage>
        <taxon>Bacteria</taxon>
        <taxon>Pseudomonadati</taxon>
        <taxon>Bacteroidota</taxon>
        <taxon>Cytophagia</taxon>
        <taxon>Cytophagales</taxon>
        <taxon>Hymenobacteraceae</taxon>
        <taxon>Hymenobacter</taxon>
    </lineage>
</organism>
<gene>
    <name evidence="1" type="ORF">HHL22_21840</name>
</gene>
<protein>
    <submittedName>
        <fullName evidence="1">Uncharacterized protein</fullName>
    </submittedName>
</protein>
<evidence type="ECO:0000313" key="1">
    <source>
        <dbReference type="EMBL" id="NML67853.1"/>
    </source>
</evidence>
<name>A0A7Y0AI80_9BACT</name>